<dbReference type="InterPro" id="IPR036396">
    <property type="entry name" value="Cyt_P450_sf"/>
</dbReference>
<feature type="binding site" description="axial binding residue" evidence="13">
    <location>
        <position position="440"/>
    </location>
    <ligand>
        <name>heme</name>
        <dbReference type="ChEBI" id="CHEBI:30413"/>
    </ligand>
    <ligandPart>
        <name>Fe</name>
        <dbReference type="ChEBI" id="CHEBI:18248"/>
    </ligandPart>
</feature>
<dbReference type="PROSITE" id="PS00086">
    <property type="entry name" value="CYTOCHROME_P450"/>
    <property type="match status" value="1"/>
</dbReference>
<keyword evidence="9 14" id="KW-0560">Oxidoreductase</keyword>
<dbReference type="GO" id="GO:0016705">
    <property type="term" value="F:oxidoreductase activity, acting on paired donors, with incorporation or reduction of molecular oxygen"/>
    <property type="evidence" value="ECO:0007669"/>
    <property type="project" value="InterPro"/>
</dbReference>
<evidence type="ECO:0000256" key="4">
    <source>
        <dbReference type="ARBA" id="ARBA00010617"/>
    </source>
</evidence>
<evidence type="ECO:0000256" key="13">
    <source>
        <dbReference type="PIRSR" id="PIRSR602401-1"/>
    </source>
</evidence>
<evidence type="ECO:0000256" key="2">
    <source>
        <dbReference type="ARBA" id="ARBA00004174"/>
    </source>
</evidence>
<dbReference type="SUPFAM" id="SSF48264">
    <property type="entry name" value="Cytochrome P450"/>
    <property type="match status" value="1"/>
</dbReference>
<dbReference type="PANTHER" id="PTHR24292">
    <property type="entry name" value="CYTOCHROME P450"/>
    <property type="match status" value="1"/>
</dbReference>
<keyword evidence="10 13" id="KW-0408">Iron</keyword>
<dbReference type="EMBL" id="JALNTZ010000008">
    <property type="protein sequence ID" value="KAJ3642918.1"/>
    <property type="molecule type" value="Genomic_DNA"/>
</dbReference>
<dbReference type="InterPro" id="IPR002401">
    <property type="entry name" value="Cyt_P450_E_grp-I"/>
</dbReference>
<dbReference type="InterPro" id="IPR050476">
    <property type="entry name" value="Insect_CytP450_Detox"/>
</dbReference>
<evidence type="ECO:0008006" key="17">
    <source>
        <dbReference type="Google" id="ProtNLM"/>
    </source>
</evidence>
<dbReference type="CDD" id="cd11056">
    <property type="entry name" value="CYP6-like"/>
    <property type="match status" value="1"/>
</dbReference>
<dbReference type="PRINTS" id="PR00463">
    <property type="entry name" value="EP450I"/>
</dbReference>
<evidence type="ECO:0000256" key="6">
    <source>
        <dbReference type="ARBA" id="ARBA00022723"/>
    </source>
</evidence>
<comment type="similarity">
    <text evidence="4 14">Belongs to the cytochrome P450 family.</text>
</comment>
<gene>
    <name evidence="15" type="ORF">Zmor_025665</name>
</gene>
<comment type="subcellular location">
    <subcellularLocation>
        <location evidence="3">Endoplasmic reticulum membrane</location>
        <topology evidence="3">Peripheral membrane protein</topology>
    </subcellularLocation>
    <subcellularLocation>
        <location evidence="2">Microsome membrane</location>
        <topology evidence="2">Peripheral membrane protein</topology>
    </subcellularLocation>
</comment>
<evidence type="ECO:0000256" key="7">
    <source>
        <dbReference type="ARBA" id="ARBA00022824"/>
    </source>
</evidence>
<dbReference type="GO" id="GO:0004497">
    <property type="term" value="F:monooxygenase activity"/>
    <property type="evidence" value="ECO:0007669"/>
    <property type="project" value="UniProtKB-KW"/>
</dbReference>
<dbReference type="Pfam" id="PF00067">
    <property type="entry name" value="p450"/>
    <property type="match status" value="1"/>
</dbReference>
<dbReference type="Proteomes" id="UP001168821">
    <property type="component" value="Unassembled WGS sequence"/>
</dbReference>
<evidence type="ECO:0000256" key="1">
    <source>
        <dbReference type="ARBA" id="ARBA00001971"/>
    </source>
</evidence>
<sequence>MLIVTFGVLSLTLILVYYKWRHQYWRRKNVPFLTPSIPFGNLKNPFNLKENVGETIHTIYNEMKKRKWKHGGIYQFTSPVYVVLDLEYVKNILTKDFDHFIDRGFYYNEKDDPLSAHLFALGGSKWRNLRHKISPTFTSGKMKLMFPSMVECAKNLEERLRVEFEKNEPIDIREVLACYTTDIIGSCAFGLDIKSFKDSNSPFRVYGRKVFAETNAIKMTFATTFPDFSRKLRLILSPNDATEFFLNVVKENVSYREKNSYFRNDFIQLLTEIKNKRKCDETDNLTVEEIAAQCFVFFLAGFETSSNTMAYAFYELARHQDVQDKLRDEIQTVMKRHDGKISYSSLQELKYMDQVLDETLRKYPTLFSITRRCIKDYKIPDENIIIEKGTTVVISALGIHYDEEYYPDPQKFDPERFSEENKKSRHQYAHLAFGGGPRRCIGMRFGVMEAKIGFISLLKEYKFTVNQKTEDPLKMKVNSFVVAPQGEIWLNAEKLQIPI</sequence>
<evidence type="ECO:0000256" key="10">
    <source>
        <dbReference type="ARBA" id="ARBA00023004"/>
    </source>
</evidence>
<evidence type="ECO:0000256" key="9">
    <source>
        <dbReference type="ARBA" id="ARBA00023002"/>
    </source>
</evidence>
<dbReference type="InterPro" id="IPR001128">
    <property type="entry name" value="Cyt_P450"/>
</dbReference>
<keyword evidence="5 13" id="KW-0349">Heme</keyword>
<keyword evidence="8" id="KW-0492">Microsome</keyword>
<dbReference type="PANTHER" id="PTHR24292:SF100">
    <property type="entry name" value="CYTOCHROME P450 6A16, ISOFORM B-RELATED"/>
    <property type="match status" value="1"/>
</dbReference>
<dbReference type="GO" id="GO:0005506">
    <property type="term" value="F:iron ion binding"/>
    <property type="evidence" value="ECO:0007669"/>
    <property type="project" value="InterPro"/>
</dbReference>
<evidence type="ECO:0000256" key="14">
    <source>
        <dbReference type="RuleBase" id="RU000461"/>
    </source>
</evidence>
<evidence type="ECO:0000256" key="5">
    <source>
        <dbReference type="ARBA" id="ARBA00022617"/>
    </source>
</evidence>
<evidence type="ECO:0000256" key="12">
    <source>
        <dbReference type="ARBA" id="ARBA00023136"/>
    </source>
</evidence>
<dbReference type="FunFam" id="1.10.630.10:FF:000042">
    <property type="entry name" value="Cytochrome P450"/>
    <property type="match status" value="1"/>
</dbReference>
<organism evidence="15 16">
    <name type="scientific">Zophobas morio</name>
    <dbReference type="NCBI Taxonomy" id="2755281"/>
    <lineage>
        <taxon>Eukaryota</taxon>
        <taxon>Metazoa</taxon>
        <taxon>Ecdysozoa</taxon>
        <taxon>Arthropoda</taxon>
        <taxon>Hexapoda</taxon>
        <taxon>Insecta</taxon>
        <taxon>Pterygota</taxon>
        <taxon>Neoptera</taxon>
        <taxon>Endopterygota</taxon>
        <taxon>Coleoptera</taxon>
        <taxon>Polyphaga</taxon>
        <taxon>Cucujiformia</taxon>
        <taxon>Tenebrionidae</taxon>
        <taxon>Zophobas</taxon>
    </lineage>
</organism>
<dbReference type="GO" id="GO:0020037">
    <property type="term" value="F:heme binding"/>
    <property type="evidence" value="ECO:0007669"/>
    <property type="project" value="InterPro"/>
</dbReference>
<evidence type="ECO:0000256" key="8">
    <source>
        <dbReference type="ARBA" id="ARBA00022848"/>
    </source>
</evidence>
<accession>A0AA38HS02</accession>
<keyword evidence="16" id="KW-1185">Reference proteome</keyword>
<evidence type="ECO:0000256" key="3">
    <source>
        <dbReference type="ARBA" id="ARBA00004406"/>
    </source>
</evidence>
<name>A0AA38HS02_9CUCU</name>
<dbReference type="AlphaFoldDB" id="A0AA38HS02"/>
<comment type="caution">
    <text evidence="15">The sequence shown here is derived from an EMBL/GenBank/DDBJ whole genome shotgun (WGS) entry which is preliminary data.</text>
</comment>
<keyword evidence="6 13" id="KW-0479">Metal-binding</keyword>
<keyword evidence="7" id="KW-0256">Endoplasmic reticulum</keyword>
<keyword evidence="12" id="KW-0472">Membrane</keyword>
<dbReference type="InterPro" id="IPR017972">
    <property type="entry name" value="Cyt_P450_CS"/>
</dbReference>
<comment type="cofactor">
    <cofactor evidence="1 13">
        <name>heme</name>
        <dbReference type="ChEBI" id="CHEBI:30413"/>
    </cofactor>
</comment>
<dbReference type="PRINTS" id="PR00385">
    <property type="entry name" value="P450"/>
</dbReference>
<keyword evidence="11 14" id="KW-0503">Monooxygenase</keyword>
<dbReference type="Gene3D" id="1.10.630.10">
    <property type="entry name" value="Cytochrome P450"/>
    <property type="match status" value="1"/>
</dbReference>
<evidence type="ECO:0000313" key="15">
    <source>
        <dbReference type="EMBL" id="KAJ3642918.1"/>
    </source>
</evidence>
<dbReference type="GO" id="GO:0005789">
    <property type="term" value="C:endoplasmic reticulum membrane"/>
    <property type="evidence" value="ECO:0007669"/>
    <property type="project" value="UniProtKB-SubCell"/>
</dbReference>
<proteinExistence type="inferred from homology"/>
<protein>
    <recommendedName>
        <fullName evidence="17">Cytochrome P450</fullName>
    </recommendedName>
</protein>
<reference evidence="15" key="1">
    <citation type="journal article" date="2023" name="G3 (Bethesda)">
        <title>Whole genome assemblies of Zophobas morio and Tenebrio molitor.</title>
        <authorList>
            <person name="Kaur S."/>
            <person name="Stinson S.A."/>
            <person name="diCenzo G.C."/>
        </authorList>
    </citation>
    <scope>NUCLEOTIDE SEQUENCE</scope>
    <source>
        <strain evidence="15">QUZm001</strain>
    </source>
</reference>
<evidence type="ECO:0000256" key="11">
    <source>
        <dbReference type="ARBA" id="ARBA00023033"/>
    </source>
</evidence>
<evidence type="ECO:0000313" key="16">
    <source>
        <dbReference type="Proteomes" id="UP001168821"/>
    </source>
</evidence>